<evidence type="ECO:0000256" key="3">
    <source>
        <dbReference type="ARBA" id="ARBA00022989"/>
    </source>
</evidence>
<evidence type="ECO:0000256" key="1">
    <source>
        <dbReference type="ARBA" id="ARBA00004370"/>
    </source>
</evidence>
<dbReference type="CDD" id="cd06530">
    <property type="entry name" value="S26_SPase_I"/>
    <property type="match status" value="1"/>
</dbReference>
<feature type="transmembrane region" description="Helical" evidence="5">
    <location>
        <begin position="193"/>
        <end position="214"/>
    </location>
</feature>
<dbReference type="OrthoDB" id="4822at2157"/>
<evidence type="ECO:0000313" key="7">
    <source>
        <dbReference type="Proteomes" id="UP000245934"/>
    </source>
</evidence>
<dbReference type="GO" id="GO:0016020">
    <property type="term" value="C:membrane"/>
    <property type="evidence" value="ECO:0007669"/>
    <property type="project" value="UniProtKB-SubCell"/>
</dbReference>
<comment type="caution">
    <text evidence="6">The sequence shown here is derived from an EMBL/GenBank/DDBJ whole genome shotgun (WGS) entry which is preliminary data.</text>
</comment>
<keyword evidence="4 5" id="KW-0472">Membrane</keyword>
<dbReference type="PANTHER" id="PTHR10806">
    <property type="entry name" value="SIGNAL PEPTIDASE COMPLEX CATALYTIC SUBUNIT SEC11"/>
    <property type="match status" value="1"/>
</dbReference>
<dbReference type="InterPro" id="IPR001733">
    <property type="entry name" value="Peptidase_S26B"/>
</dbReference>
<dbReference type="Gene3D" id="2.10.109.10">
    <property type="entry name" value="Umud Fragment, subunit A"/>
    <property type="match status" value="1"/>
</dbReference>
<dbReference type="SUPFAM" id="SSF51306">
    <property type="entry name" value="LexA/Signal peptidase"/>
    <property type="match status" value="1"/>
</dbReference>
<organism evidence="6 7">
    <name type="scientific">Methanospirillum stamsii</name>
    <dbReference type="NCBI Taxonomy" id="1277351"/>
    <lineage>
        <taxon>Archaea</taxon>
        <taxon>Methanobacteriati</taxon>
        <taxon>Methanobacteriota</taxon>
        <taxon>Stenosarchaea group</taxon>
        <taxon>Methanomicrobia</taxon>
        <taxon>Methanomicrobiales</taxon>
        <taxon>Methanospirillaceae</taxon>
        <taxon>Methanospirillum</taxon>
    </lineage>
</organism>
<dbReference type="GeneID" id="97608870"/>
<evidence type="ECO:0000256" key="5">
    <source>
        <dbReference type="SAM" id="Phobius"/>
    </source>
</evidence>
<evidence type="ECO:0000256" key="2">
    <source>
        <dbReference type="ARBA" id="ARBA00022692"/>
    </source>
</evidence>
<dbReference type="EMBL" id="QGMZ01000018">
    <property type="protein sequence ID" value="PWR73430.1"/>
    <property type="molecule type" value="Genomic_DNA"/>
</dbReference>
<keyword evidence="3 5" id="KW-1133">Transmembrane helix</keyword>
<evidence type="ECO:0000256" key="4">
    <source>
        <dbReference type="ARBA" id="ARBA00023136"/>
    </source>
</evidence>
<reference evidence="6 7" key="1">
    <citation type="submission" date="2018-05" db="EMBL/GenBank/DDBJ databases">
        <title>Draft genome of Methanospirillum stamsii Pt1.</title>
        <authorList>
            <person name="Dueholm M.S."/>
            <person name="Nielsen P.H."/>
            <person name="Bakmann L.F."/>
            <person name="Otzen D.E."/>
        </authorList>
    </citation>
    <scope>NUCLEOTIDE SEQUENCE [LARGE SCALE GENOMIC DNA]</scope>
    <source>
        <strain evidence="6 7">Pt1</strain>
    </source>
</reference>
<gene>
    <name evidence="6" type="ORF">DLD82_09255</name>
</gene>
<dbReference type="InterPro" id="IPR019533">
    <property type="entry name" value="Peptidase_S26"/>
</dbReference>
<protein>
    <submittedName>
        <fullName evidence="6">S26 family signal peptidase</fullName>
    </submittedName>
</protein>
<name>A0A2V2N4C9_9EURY</name>
<comment type="subcellular location">
    <subcellularLocation>
        <location evidence="1">Membrane</location>
    </subcellularLocation>
</comment>
<accession>A0A2V2N4C9</accession>
<sequence>MADKDTTGSVVEKIRAFWNSEEQIPSAVREIASVLITVGAVVAVLLLICGTWPAIVTIESESMVPHMNVGDLVLVVAGDRYGTLESLEEGNTSGYNKFGMPGDVIIYRPNGNTDLHPIIHRAMMWVDKGEEIVLASGQRKITYTAPHGGYITKGDNNPVIDQIGWSNYRNLGGPIEPVKKEWIIGKAMYSVPYVGYLPLNIIPVIIIVVALMVLHELYLRNRAKKEEEEKNQQKRT</sequence>
<dbReference type="InterPro" id="IPR036286">
    <property type="entry name" value="LexA/Signal_pep-like_sf"/>
</dbReference>
<dbReference type="RefSeq" id="WP_109940841.1">
    <property type="nucleotide sequence ID" value="NZ_CP176366.1"/>
</dbReference>
<proteinExistence type="predicted"/>
<dbReference type="GO" id="GO:0006465">
    <property type="term" value="P:signal peptide processing"/>
    <property type="evidence" value="ECO:0007669"/>
    <property type="project" value="InterPro"/>
</dbReference>
<dbReference type="AlphaFoldDB" id="A0A2V2N4C9"/>
<dbReference type="PANTHER" id="PTHR10806:SF6">
    <property type="entry name" value="SIGNAL PEPTIDASE COMPLEX CATALYTIC SUBUNIT SEC11"/>
    <property type="match status" value="1"/>
</dbReference>
<feature type="transmembrane region" description="Helical" evidence="5">
    <location>
        <begin position="31"/>
        <end position="55"/>
    </location>
</feature>
<dbReference type="GO" id="GO:0004252">
    <property type="term" value="F:serine-type endopeptidase activity"/>
    <property type="evidence" value="ECO:0007669"/>
    <property type="project" value="InterPro"/>
</dbReference>
<evidence type="ECO:0000313" key="6">
    <source>
        <dbReference type="EMBL" id="PWR73430.1"/>
    </source>
</evidence>
<keyword evidence="2 5" id="KW-0812">Transmembrane</keyword>
<dbReference type="Proteomes" id="UP000245934">
    <property type="component" value="Unassembled WGS sequence"/>
</dbReference>
<keyword evidence="7" id="KW-1185">Reference proteome</keyword>